<dbReference type="RefSeq" id="WP_038607742.1">
    <property type="nucleotide sequence ID" value="NZ_CP008944.1"/>
</dbReference>
<keyword evidence="1" id="KW-0472">Membrane</keyword>
<name>A0ABM5QME9_9CORY</name>
<evidence type="ECO:0000313" key="2">
    <source>
        <dbReference type="EMBL" id="AIG63903.1"/>
    </source>
</evidence>
<accession>A0ABM5QME9</accession>
<organism evidence="2 3">
    <name type="scientific">Corynebacterium atypicum</name>
    <dbReference type="NCBI Taxonomy" id="191610"/>
    <lineage>
        <taxon>Bacteria</taxon>
        <taxon>Bacillati</taxon>
        <taxon>Actinomycetota</taxon>
        <taxon>Actinomycetes</taxon>
        <taxon>Mycobacteriales</taxon>
        <taxon>Corynebacteriaceae</taxon>
        <taxon>Corynebacterium</taxon>
    </lineage>
</organism>
<keyword evidence="3" id="KW-1185">Reference proteome</keyword>
<gene>
    <name evidence="2" type="ORF">CATYP_03655</name>
</gene>
<protein>
    <submittedName>
        <fullName evidence="2">Uncharacterized protein</fullName>
    </submittedName>
</protein>
<dbReference type="EMBL" id="CP008944">
    <property type="protein sequence ID" value="AIG63903.1"/>
    <property type="molecule type" value="Genomic_DNA"/>
</dbReference>
<reference evidence="2 3" key="1">
    <citation type="submission" date="2014-07" db="EMBL/GenBank/DDBJ databases">
        <title>Complete genome sequence of Corynebacterium atypicum DSM 44849: identifiction of the mycolic acid biosynthesis genes.</title>
        <authorList>
            <person name="Tippelt A."/>
            <person name="Mollmann S."/>
            <person name="Albersmeier A."/>
            <person name="Jaenicke S."/>
            <person name="Ruckert C."/>
            <person name="Tauch A."/>
        </authorList>
    </citation>
    <scope>NUCLEOTIDE SEQUENCE [LARGE SCALE GENOMIC DNA]</scope>
    <source>
        <strain evidence="2 3">R2070</strain>
    </source>
</reference>
<evidence type="ECO:0000256" key="1">
    <source>
        <dbReference type="SAM" id="Phobius"/>
    </source>
</evidence>
<feature type="transmembrane region" description="Helical" evidence="1">
    <location>
        <begin position="22"/>
        <end position="42"/>
    </location>
</feature>
<keyword evidence="1" id="KW-0812">Transmembrane</keyword>
<sequence length="86" mass="9744">MLLAQQEKGGPLGPEFGKASPIGLFFVVALMAVVLFIGWRFYRRFSRMNRRARFAEAHGIDPFDHEAIDKAMAKAGVLDRGKQHWL</sequence>
<evidence type="ECO:0000313" key="3">
    <source>
        <dbReference type="Proteomes" id="UP000028504"/>
    </source>
</evidence>
<keyword evidence="1" id="KW-1133">Transmembrane helix</keyword>
<proteinExistence type="predicted"/>
<dbReference type="Proteomes" id="UP000028504">
    <property type="component" value="Chromosome"/>
</dbReference>